<accession>A0A8H3FDX4</accession>
<sequence>MSSSGLSDLSSPLSTDDEVASAPIRPGKIDAYFKHRAGDAKQSSPPAKKKREPSPPHDYVLADNADIAFIVMFRSRFSDVFPKSLPHYGPQDIERGVAEALPDEQVERLLCALLGLVLNRKKDVERGHFQRALEEAVQTHAAQWPSLWKGRNPLHGGGNFNNMNPEQRLTLLKSLIIWSLGSSEAVQAILKESYKQQRHEDDLNQPLSVQPWGRDGDKRRFWLIEGQDDTHFRLYRESNPVLKHNTWRSVAGSIDELKDVAARLGEEGSQASKRLHDRILNAIPRFEASEDKRKRRDYRLARKAQFTRPELGFSIYEGRTRGKRMKYTFSDEEEGGSDAPSTRRSNRYSGASTPAETAGPVFTASGRQVRSRHSGAYGETVQDSHQDNQGPPPARAYDSQGEADRVGAATRGRTRGASRNGVGRIVKSRNHNNELDALDAMEDDSDATSSGEEWDGGNDDDDDEVDEHLGEEESHEDTDLSEDNNIDELEEISTDRQGSLIVSFRYKQEKPEPPPAQTQVGQISGSAPDQTLSLPITNGFDLESAGSIQGNLNTNHYSTSTIEEFSQTNANPGNMDEGFAYPPKQSSHPHLSTDITMA</sequence>
<feature type="compositionally biased region" description="Polar residues" evidence="3">
    <location>
        <begin position="339"/>
        <end position="355"/>
    </location>
</feature>
<evidence type="ECO:0000313" key="6">
    <source>
        <dbReference type="Proteomes" id="UP000664521"/>
    </source>
</evidence>
<comment type="caution">
    <text evidence="5">The sequence shown here is derived from an EMBL/GenBank/DDBJ whole genome shotgun (WGS) entry which is preliminary data.</text>
</comment>
<feature type="region of interest" description="Disordered" evidence="3">
    <location>
        <begin position="326"/>
        <end position="538"/>
    </location>
</feature>
<feature type="compositionally biased region" description="Acidic residues" evidence="3">
    <location>
        <begin position="436"/>
        <end position="466"/>
    </location>
</feature>
<keyword evidence="2" id="KW-0539">Nucleus</keyword>
<feature type="region of interest" description="Disordered" evidence="3">
    <location>
        <begin position="562"/>
        <end position="598"/>
    </location>
</feature>
<feature type="compositionally biased region" description="Low complexity" evidence="3">
    <location>
        <begin position="407"/>
        <end position="417"/>
    </location>
</feature>
<feature type="domain" description="WHIM1" evidence="4">
    <location>
        <begin position="148"/>
        <end position="190"/>
    </location>
</feature>
<dbReference type="GO" id="GO:0005634">
    <property type="term" value="C:nucleus"/>
    <property type="evidence" value="ECO:0007669"/>
    <property type="project" value="UniProtKB-SubCell"/>
</dbReference>
<feature type="compositionally biased region" description="Acidic residues" evidence="3">
    <location>
        <begin position="473"/>
        <end position="492"/>
    </location>
</feature>
<comment type="subcellular location">
    <subcellularLocation>
        <location evidence="1">Nucleus</location>
    </subcellularLocation>
</comment>
<evidence type="ECO:0000256" key="3">
    <source>
        <dbReference type="SAM" id="MobiDB-lite"/>
    </source>
</evidence>
<evidence type="ECO:0000259" key="4">
    <source>
        <dbReference type="Pfam" id="PF15612"/>
    </source>
</evidence>
<feature type="compositionally biased region" description="Basic and acidic residues" evidence="3">
    <location>
        <begin position="27"/>
        <end position="39"/>
    </location>
</feature>
<feature type="compositionally biased region" description="Polar residues" evidence="3">
    <location>
        <begin position="517"/>
        <end position="536"/>
    </location>
</feature>
<dbReference type="Proteomes" id="UP000664521">
    <property type="component" value="Unassembled WGS sequence"/>
</dbReference>
<proteinExistence type="predicted"/>
<dbReference type="OrthoDB" id="349045at2759"/>
<dbReference type="Pfam" id="PF15612">
    <property type="entry name" value="WHIM1"/>
    <property type="match status" value="1"/>
</dbReference>
<dbReference type="EMBL" id="CAJPDS010000031">
    <property type="protein sequence ID" value="CAF9922653.1"/>
    <property type="molecule type" value="Genomic_DNA"/>
</dbReference>
<name>A0A8H3FDX4_9LECA</name>
<protein>
    <recommendedName>
        <fullName evidence="4">WHIM1 domain-containing protein</fullName>
    </recommendedName>
</protein>
<organism evidence="5 6">
    <name type="scientific">Heterodermia speciosa</name>
    <dbReference type="NCBI Taxonomy" id="116794"/>
    <lineage>
        <taxon>Eukaryota</taxon>
        <taxon>Fungi</taxon>
        <taxon>Dikarya</taxon>
        <taxon>Ascomycota</taxon>
        <taxon>Pezizomycotina</taxon>
        <taxon>Lecanoromycetes</taxon>
        <taxon>OSLEUM clade</taxon>
        <taxon>Lecanoromycetidae</taxon>
        <taxon>Caliciales</taxon>
        <taxon>Physciaceae</taxon>
        <taxon>Heterodermia</taxon>
    </lineage>
</organism>
<evidence type="ECO:0000256" key="1">
    <source>
        <dbReference type="ARBA" id="ARBA00004123"/>
    </source>
</evidence>
<dbReference type="InterPro" id="IPR028942">
    <property type="entry name" value="WHIM1_dom"/>
</dbReference>
<feature type="compositionally biased region" description="Polar residues" evidence="3">
    <location>
        <begin position="584"/>
        <end position="598"/>
    </location>
</feature>
<gene>
    <name evidence="5" type="ORF">HETSPECPRED_005113</name>
</gene>
<feature type="compositionally biased region" description="Polar residues" evidence="3">
    <location>
        <begin position="562"/>
        <end position="572"/>
    </location>
</feature>
<keyword evidence="6" id="KW-1185">Reference proteome</keyword>
<evidence type="ECO:0000256" key="2">
    <source>
        <dbReference type="ARBA" id="ARBA00023242"/>
    </source>
</evidence>
<reference evidence="5" key="1">
    <citation type="submission" date="2021-03" db="EMBL/GenBank/DDBJ databases">
        <authorList>
            <person name="Tagirdzhanova G."/>
        </authorList>
    </citation>
    <scope>NUCLEOTIDE SEQUENCE</scope>
</reference>
<dbReference type="PANTHER" id="PTHR42107:SF1">
    <property type="entry name" value="WHIM1 DOMAIN-CONTAINING PROTEIN"/>
    <property type="match status" value="1"/>
</dbReference>
<evidence type="ECO:0000313" key="5">
    <source>
        <dbReference type="EMBL" id="CAF9922653.1"/>
    </source>
</evidence>
<feature type="region of interest" description="Disordered" evidence="3">
    <location>
        <begin position="1"/>
        <end position="58"/>
    </location>
</feature>
<dbReference type="AlphaFoldDB" id="A0A8H3FDX4"/>
<feature type="compositionally biased region" description="Low complexity" evidence="3">
    <location>
        <begin position="1"/>
        <end position="14"/>
    </location>
</feature>
<dbReference type="PANTHER" id="PTHR42107">
    <property type="entry name" value="YALI0D24453P"/>
    <property type="match status" value="1"/>
</dbReference>